<keyword evidence="1" id="KW-1133">Transmembrane helix</keyword>
<organism evidence="2 3">
    <name type="scientific">Polymorphobacter multimanifer</name>
    <dbReference type="NCBI Taxonomy" id="1070431"/>
    <lineage>
        <taxon>Bacteria</taxon>
        <taxon>Pseudomonadati</taxon>
        <taxon>Pseudomonadota</taxon>
        <taxon>Alphaproteobacteria</taxon>
        <taxon>Sphingomonadales</taxon>
        <taxon>Sphingosinicellaceae</taxon>
        <taxon>Polymorphobacter</taxon>
    </lineage>
</organism>
<sequence>MIGPRFVDLFVWEWRQVGRTPLLWVILLTLAASFLWGAGNTGAFHNAQTQAQAGTRAAEAAHRASMERRAISYRAPVTPDKPKVPYWQDPTNVSGFSQYFVFQHALKPHLPLSPLAVGISDLAPGQFEVKLNTGFGFDESYDFENPRGLALGRFDLGFVLVYLLPIALILAFGLLVTFERDRGMLQLVAAQSTRPQLWLGTRMAAILAWIAPVVMASLLLALGVASVSFSDALPELLAAFLLVGGYILLWTGIAALVLSRMPGAAGALGMLGAIWTALAIGLPLLGSILASSVSTAPSGIAFINAQRQTNDAVQTDRDAIVRRAIAARPDLRVAQGDVDKIDHATRLTFLVPETEKRLSQFRAATAAHAEQQARIAIVAGYLIPPIGLQAGLATLAGTGEARQRQFLIQARAYQLRLRGILYPPVQRQIVDPTPDSEPATRGRLNLTDRNILPVFAMTDDSPATRTAAVMPFAVWLWLLGGVLAALGIRRAGKWPPDL</sequence>
<evidence type="ECO:0000313" key="2">
    <source>
        <dbReference type="EMBL" id="MBB6229225.1"/>
    </source>
</evidence>
<dbReference type="EMBL" id="JACIIV010000036">
    <property type="protein sequence ID" value="MBB6229225.1"/>
    <property type="molecule type" value="Genomic_DNA"/>
</dbReference>
<dbReference type="PANTHER" id="PTHR43471:SF1">
    <property type="entry name" value="ABC TRANSPORTER PERMEASE PROTEIN NOSY-RELATED"/>
    <property type="match status" value="1"/>
</dbReference>
<keyword evidence="1" id="KW-0472">Membrane</keyword>
<dbReference type="AlphaFoldDB" id="A0A841LHE1"/>
<evidence type="ECO:0000256" key="1">
    <source>
        <dbReference type="SAM" id="Phobius"/>
    </source>
</evidence>
<dbReference type="Proteomes" id="UP000538147">
    <property type="component" value="Unassembled WGS sequence"/>
</dbReference>
<proteinExistence type="predicted"/>
<keyword evidence="3" id="KW-1185">Reference proteome</keyword>
<reference evidence="2 3" key="1">
    <citation type="submission" date="2020-08" db="EMBL/GenBank/DDBJ databases">
        <title>Genomic Encyclopedia of Type Strains, Phase IV (KMG-IV): sequencing the most valuable type-strain genomes for metagenomic binning, comparative biology and taxonomic classification.</title>
        <authorList>
            <person name="Goeker M."/>
        </authorList>
    </citation>
    <scope>NUCLEOTIDE SEQUENCE [LARGE SCALE GENOMIC DNA]</scope>
    <source>
        <strain evidence="2 3">DSM 102189</strain>
    </source>
</reference>
<feature type="transmembrane region" description="Helical" evidence="1">
    <location>
        <begin position="156"/>
        <end position="178"/>
    </location>
</feature>
<comment type="caution">
    <text evidence="2">The sequence shown here is derived from an EMBL/GenBank/DDBJ whole genome shotgun (WGS) entry which is preliminary data.</text>
</comment>
<feature type="transmembrane region" description="Helical" evidence="1">
    <location>
        <begin position="199"/>
        <end position="224"/>
    </location>
</feature>
<dbReference type="Pfam" id="PF12040">
    <property type="entry name" value="DUF3526"/>
    <property type="match status" value="1"/>
</dbReference>
<evidence type="ECO:0000313" key="3">
    <source>
        <dbReference type="Proteomes" id="UP000538147"/>
    </source>
</evidence>
<feature type="transmembrane region" description="Helical" evidence="1">
    <location>
        <begin position="265"/>
        <end position="290"/>
    </location>
</feature>
<name>A0A841LHE1_9SPHN</name>
<gene>
    <name evidence="2" type="ORF">FHS79_003426</name>
</gene>
<feature type="transmembrane region" description="Helical" evidence="1">
    <location>
        <begin position="468"/>
        <end position="488"/>
    </location>
</feature>
<feature type="transmembrane region" description="Helical" evidence="1">
    <location>
        <begin position="21"/>
        <end position="39"/>
    </location>
</feature>
<keyword evidence="1" id="KW-0812">Transmembrane</keyword>
<dbReference type="PANTHER" id="PTHR43471">
    <property type="entry name" value="ABC TRANSPORTER PERMEASE"/>
    <property type="match status" value="1"/>
</dbReference>
<feature type="transmembrane region" description="Helical" evidence="1">
    <location>
        <begin position="236"/>
        <end position="258"/>
    </location>
</feature>
<dbReference type="InterPro" id="IPR021913">
    <property type="entry name" value="DUF3526"/>
</dbReference>
<protein>
    <submittedName>
        <fullName evidence="2">ABC-2 type transport system permease protein</fullName>
    </submittedName>
</protein>
<accession>A0A841LHE1</accession>
<dbReference type="RefSeq" id="WP_184202757.1">
    <property type="nucleotide sequence ID" value="NZ_JACIIV010000036.1"/>
</dbReference>